<dbReference type="AlphaFoldDB" id="A0A8H6IH31"/>
<organism evidence="2 3">
    <name type="scientific">Ephemerocybe angulata</name>
    <dbReference type="NCBI Taxonomy" id="980116"/>
    <lineage>
        <taxon>Eukaryota</taxon>
        <taxon>Fungi</taxon>
        <taxon>Dikarya</taxon>
        <taxon>Basidiomycota</taxon>
        <taxon>Agaricomycotina</taxon>
        <taxon>Agaricomycetes</taxon>
        <taxon>Agaricomycetidae</taxon>
        <taxon>Agaricales</taxon>
        <taxon>Agaricineae</taxon>
        <taxon>Psathyrellaceae</taxon>
        <taxon>Ephemerocybe</taxon>
    </lineage>
</organism>
<feature type="compositionally biased region" description="Polar residues" evidence="1">
    <location>
        <begin position="1"/>
        <end position="11"/>
    </location>
</feature>
<evidence type="ECO:0000256" key="1">
    <source>
        <dbReference type="SAM" id="MobiDB-lite"/>
    </source>
</evidence>
<feature type="compositionally biased region" description="Low complexity" evidence="1">
    <location>
        <begin position="12"/>
        <end position="32"/>
    </location>
</feature>
<feature type="region of interest" description="Disordered" evidence="1">
    <location>
        <begin position="1"/>
        <end position="333"/>
    </location>
</feature>
<feature type="compositionally biased region" description="Basic residues" evidence="1">
    <location>
        <begin position="259"/>
        <end position="274"/>
    </location>
</feature>
<feature type="compositionally biased region" description="Polar residues" evidence="1">
    <location>
        <begin position="53"/>
        <end position="66"/>
    </location>
</feature>
<proteinExistence type="predicted"/>
<name>A0A8H6IH31_9AGAR</name>
<feature type="compositionally biased region" description="Low complexity" evidence="1">
    <location>
        <begin position="216"/>
        <end position="236"/>
    </location>
</feature>
<sequence length="375" mass="38493">MQRLQNQNRAGQAQSAPKRPPSAASSPTKSRPLPSAPGDAAKRATIDLGSVSGLPTPNNGSGFNFNGTPSSVSPSSSSTDGSGSGYFDSSTRKGNVAEEPTTPAKRFPQSSSSLQAGNSGHRAVSRTSSMAAGHNSNTTAMALSDLDSTPKRRASPPKFSGTSSNGSSPNKGGRLQGPIGAEAEVEGQRSARNQTRLRAPQTGLLRTSARRNPSKPSQAGSSAASTAGSSTPTSQQKFTPVWKRTIPDYPAPVFGLRRGYGRRALRQAQHRRERVGHAQQGRGRHAESKQGRAAAGADGEGAEEAGERGEEEGEGGGEAEEEDGQEGCSGACASTGTGSTAVVAWGRLDVAISARYAAALVRLFKGMGSSSISST</sequence>
<gene>
    <name evidence="2" type="ORF">DFP72DRAFT_420347</name>
</gene>
<dbReference type="Proteomes" id="UP000521943">
    <property type="component" value="Unassembled WGS sequence"/>
</dbReference>
<comment type="caution">
    <text evidence="2">The sequence shown here is derived from an EMBL/GenBank/DDBJ whole genome shotgun (WGS) entry which is preliminary data.</text>
</comment>
<feature type="compositionally biased region" description="Low complexity" evidence="1">
    <location>
        <begin position="67"/>
        <end position="89"/>
    </location>
</feature>
<dbReference type="EMBL" id="JACGCI010000004">
    <property type="protein sequence ID" value="KAF6764324.1"/>
    <property type="molecule type" value="Genomic_DNA"/>
</dbReference>
<dbReference type="OrthoDB" id="3071626at2759"/>
<feature type="compositionally biased region" description="Polar residues" evidence="1">
    <location>
        <begin position="160"/>
        <end position="170"/>
    </location>
</feature>
<evidence type="ECO:0000313" key="3">
    <source>
        <dbReference type="Proteomes" id="UP000521943"/>
    </source>
</evidence>
<feature type="compositionally biased region" description="Acidic residues" evidence="1">
    <location>
        <begin position="300"/>
        <end position="325"/>
    </location>
</feature>
<evidence type="ECO:0000313" key="2">
    <source>
        <dbReference type="EMBL" id="KAF6764324.1"/>
    </source>
</evidence>
<feature type="compositionally biased region" description="Polar residues" evidence="1">
    <location>
        <begin position="108"/>
        <end position="118"/>
    </location>
</feature>
<reference evidence="2 3" key="1">
    <citation type="submission" date="2020-07" db="EMBL/GenBank/DDBJ databases">
        <title>Comparative genomics of pyrophilous fungi reveals a link between fire events and developmental genes.</title>
        <authorList>
            <consortium name="DOE Joint Genome Institute"/>
            <person name="Steindorff A.S."/>
            <person name="Carver A."/>
            <person name="Calhoun S."/>
            <person name="Stillman K."/>
            <person name="Liu H."/>
            <person name="Lipzen A."/>
            <person name="Pangilinan J."/>
            <person name="Labutti K."/>
            <person name="Bruns T.D."/>
            <person name="Grigoriev I.V."/>
        </authorList>
    </citation>
    <scope>NUCLEOTIDE SEQUENCE [LARGE SCALE GENOMIC DNA]</scope>
    <source>
        <strain evidence="2 3">CBS 144469</strain>
    </source>
</reference>
<keyword evidence="3" id="KW-1185">Reference proteome</keyword>
<feature type="compositionally biased region" description="Polar residues" evidence="1">
    <location>
        <begin position="125"/>
        <end position="141"/>
    </location>
</feature>
<protein>
    <submittedName>
        <fullName evidence="2">Uncharacterized protein</fullName>
    </submittedName>
</protein>
<accession>A0A8H6IH31</accession>